<dbReference type="Proteomes" id="UP000676079">
    <property type="component" value="Chromosome"/>
</dbReference>
<dbReference type="EMBL" id="CP074133">
    <property type="protein sequence ID" value="QUX20338.1"/>
    <property type="molecule type" value="Genomic_DNA"/>
</dbReference>
<proteinExistence type="predicted"/>
<keyword evidence="2" id="KW-1185">Reference proteome</keyword>
<organism evidence="1 2">
    <name type="scientific">Nocardiopsis changdeensis</name>
    <dbReference type="NCBI Taxonomy" id="2831969"/>
    <lineage>
        <taxon>Bacteria</taxon>
        <taxon>Bacillati</taxon>
        <taxon>Actinomycetota</taxon>
        <taxon>Actinomycetes</taxon>
        <taxon>Streptosporangiales</taxon>
        <taxon>Nocardiopsidaceae</taxon>
        <taxon>Nocardiopsis</taxon>
    </lineage>
</organism>
<name>A0ABX8BHM0_9ACTN</name>
<reference evidence="1 2" key="1">
    <citation type="submission" date="2021-05" db="EMBL/GenBank/DDBJ databases">
        <title>Direct Submission.</title>
        <authorList>
            <person name="Li K."/>
            <person name="Gao J."/>
        </authorList>
    </citation>
    <scope>NUCLEOTIDE SEQUENCE [LARGE SCALE GENOMIC DNA]</scope>
    <source>
        <strain evidence="1 2">Mg02</strain>
    </source>
</reference>
<evidence type="ECO:0000313" key="2">
    <source>
        <dbReference type="Proteomes" id="UP000676079"/>
    </source>
</evidence>
<accession>A0ABX8BHM0</accession>
<gene>
    <name evidence="1" type="ORF">KGD84_17575</name>
</gene>
<evidence type="ECO:0000313" key="1">
    <source>
        <dbReference type="EMBL" id="QUX20338.1"/>
    </source>
</evidence>
<sequence length="60" mass="7096">MADPPCAPKIRYRDRIAALIALESTRRRGHRRPKNEVRAYRCRHCAGWHLTSQPKRTKEN</sequence>
<dbReference type="RefSeq" id="WP_220561533.1">
    <property type="nucleotide sequence ID" value="NZ_CP074133.1"/>
</dbReference>
<protein>
    <submittedName>
        <fullName evidence="1">Uncharacterized protein</fullName>
    </submittedName>
</protein>